<comment type="caution">
    <text evidence="5">The sequence shown here is derived from an EMBL/GenBank/DDBJ whole genome shotgun (WGS) entry which is preliminary data.</text>
</comment>
<keyword evidence="6" id="KW-1185">Reference proteome</keyword>
<evidence type="ECO:0000313" key="6">
    <source>
        <dbReference type="Proteomes" id="UP001285354"/>
    </source>
</evidence>
<dbReference type="EMBL" id="JAUBYV010000001">
    <property type="protein sequence ID" value="KAK2629406.1"/>
    <property type="molecule type" value="Genomic_DNA"/>
</dbReference>
<evidence type="ECO:0000256" key="3">
    <source>
        <dbReference type="ARBA" id="ARBA00023242"/>
    </source>
</evidence>
<evidence type="ECO:0000256" key="2">
    <source>
        <dbReference type="ARBA" id="ARBA00022664"/>
    </source>
</evidence>
<dbReference type="Gene3D" id="1.25.10.10">
    <property type="entry name" value="Leucine-rich Repeat Variant"/>
    <property type="match status" value="1"/>
</dbReference>
<dbReference type="InterPro" id="IPR016024">
    <property type="entry name" value="ARM-type_fold"/>
</dbReference>
<evidence type="ECO:0000259" key="4">
    <source>
        <dbReference type="Pfam" id="PF11935"/>
    </source>
</evidence>
<sequence>MDSSIDQQIKQLGDARKLVLTDASHYPQIIQGILPIVGPGARVELRRWVADFLAETFASPSIPAHQKEHLSLLVLETLKNMIENPQEDPDVVRSAVQAAASVYPLVVRWIINNSYDSAAWERMLAIKSRILRMWDTAAPGVRICCIKFAQRVVLVQTKGPDADPRRGESSIVSLAMVPPNHPLMPPKNLEAEASGLLDRILAVFHENSRSVKFSLFSLCRLTDMDSDAILVDATLNSLSTLIRSRPQTANKILSIILNFNPLKQANSLMTPKVRVMVKSMEKTTRSLLLHVLKRDQQHPLAGKMHQYIERLMRSRADIFDESTRKRGAPEATDVLDAAKRQKLAAAAPTATPKFHVPPLPPGPHTIAELFTVTTDEALKAFDVSQLSGDLVLKIAITILQKIDAGTLNQAVEGILQRYKILEAAKPTVVDVAPAHLDAEEDDDYEPDFYVAEDTEQILNKLDSAPPDELKVASAPVTSSRFTLPAPLPLTTAQASEVGRLTVSKMFDVMKGLEERGKKSKAGINRLAASAYDRDAWITILTRIATRAPAGLEGLTAFKAESKDPSPSSLGNNIREFLCVYVLEDFRKRIDIALAWLCEEWYNDKMQMKTDPDSILHYERWVVKVLDGMIPYLDGQDRGLVIKFLSDIPGLSMDVLDRIKKLCRDPATVNMALQSLLFLVAYRPPVRELVLNAVEDVWDTLDEDARPIVVKLFSKWRPGLADRSQPADKEATLTSNGVAITA</sequence>
<keyword evidence="2" id="KW-0507">mRNA processing</keyword>
<evidence type="ECO:0000256" key="1">
    <source>
        <dbReference type="ARBA" id="ARBA00004123"/>
    </source>
</evidence>
<dbReference type="GO" id="GO:0006397">
    <property type="term" value="P:mRNA processing"/>
    <property type="evidence" value="ECO:0007669"/>
    <property type="project" value="UniProtKB-KW"/>
</dbReference>
<dbReference type="AlphaFoldDB" id="A0AAD9T4J5"/>
<gene>
    <name evidence="5" type="ORF">QTJ16_000226</name>
</gene>
<proteinExistence type="predicted"/>
<reference evidence="5" key="1">
    <citation type="submission" date="2023-06" db="EMBL/GenBank/DDBJ databases">
        <title>Draft genome of Marssonina rosae.</title>
        <authorList>
            <person name="Cheng Q."/>
        </authorList>
    </citation>
    <scope>NUCLEOTIDE SEQUENCE</scope>
    <source>
        <strain evidence="5">R4</strain>
    </source>
</reference>
<organism evidence="5 6">
    <name type="scientific">Diplocarpon rosae</name>
    <dbReference type="NCBI Taxonomy" id="946125"/>
    <lineage>
        <taxon>Eukaryota</taxon>
        <taxon>Fungi</taxon>
        <taxon>Dikarya</taxon>
        <taxon>Ascomycota</taxon>
        <taxon>Pezizomycotina</taxon>
        <taxon>Leotiomycetes</taxon>
        <taxon>Helotiales</taxon>
        <taxon>Drepanopezizaceae</taxon>
        <taxon>Diplocarpon</taxon>
    </lineage>
</organism>
<dbReference type="GO" id="GO:0005847">
    <property type="term" value="C:mRNA cleavage and polyadenylation specificity factor complex"/>
    <property type="evidence" value="ECO:0007669"/>
    <property type="project" value="TreeGrafter"/>
</dbReference>
<evidence type="ECO:0000313" key="5">
    <source>
        <dbReference type="EMBL" id="KAK2629406.1"/>
    </source>
</evidence>
<name>A0AAD9T4J5_9HELO</name>
<dbReference type="SUPFAM" id="SSF48371">
    <property type="entry name" value="ARM repeat"/>
    <property type="match status" value="1"/>
</dbReference>
<dbReference type="InterPro" id="IPR032460">
    <property type="entry name" value="Symplekin/Pta1_N"/>
</dbReference>
<dbReference type="PANTHER" id="PTHR15245:SF20">
    <property type="entry name" value="SYMPLEKIN"/>
    <property type="match status" value="1"/>
</dbReference>
<comment type="subcellular location">
    <subcellularLocation>
        <location evidence="1">Nucleus</location>
    </subcellularLocation>
</comment>
<dbReference type="PANTHER" id="PTHR15245">
    <property type="entry name" value="SYMPLEKIN-RELATED"/>
    <property type="match status" value="1"/>
</dbReference>
<accession>A0AAD9T4J5</accession>
<protein>
    <recommendedName>
        <fullName evidence="4">Symplekin/Pta1 N-terminal domain-containing protein</fullName>
    </recommendedName>
</protein>
<keyword evidence="3" id="KW-0539">Nucleus</keyword>
<dbReference type="Proteomes" id="UP001285354">
    <property type="component" value="Unassembled WGS sequence"/>
</dbReference>
<dbReference type="InterPro" id="IPR011989">
    <property type="entry name" value="ARM-like"/>
</dbReference>
<feature type="domain" description="Symplekin/Pta1 N-terminal" evidence="4">
    <location>
        <begin position="88"/>
        <end position="325"/>
    </location>
</feature>
<dbReference type="Pfam" id="PF11935">
    <property type="entry name" value="SYMPK_PTA1_N"/>
    <property type="match status" value="1"/>
</dbReference>
<dbReference type="InterPro" id="IPR021850">
    <property type="entry name" value="Symplekin/Pta1"/>
</dbReference>